<comment type="caution">
    <text evidence="2">The sequence shown here is derived from an EMBL/GenBank/DDBJ whole genome shotgun (WGS) entry which is preliminary data.</text>
</comment>
<evidence type="ECO:0000313" key="3">
    <source>
        <dbReference type="Proteomes" id="UP001153269"/>
    </source>
</evidence>
<dbReference type="Proteomes" id="UP001153269">
    <property type="component" value="Unassembled WGS sequence"/>
</dbReference>
<dbReference type="EMBL" id="CADEAL010000597">
    <property type="protein sequence ID" value="CAB1422600.1"/>
    <property type="molecule type" value="Genomic_DNA"/>
</dbReference>
<dbReference type="AlphaFoldDB" id="A0A9N7U0T0"/>
<evidence type="ECO:0000313" key="2">
    <source>
        <dbReference type="EMBL" id="CAB1422600.1"/>
    </source>
</evidence>
<protein>
    <submittedName>
        <fullName evidence="2">Uncharacterized protein</fullName>
    </submittedName>
</protein>
<reference evidence="2" key="1">
    <citation type="submission" date="2020-03" db="EMBL/GenBank/DDBJ databases">
        <authorList>
            <person name="Weist P."/>
        </authorList>
    </citation>
    <scope>NUCLEOTIDE SEQUENCE</scope>
</reference>
<proteinExistence type="predicted"/>
<name>A0A9N7U0T0_PLEPL</name>
<feature type="region of interest" description="Disordered" evidence="1">
    <location>
        <begin position="1"/>
        <end position="27"/>
    </location>
</feature>
<feature type="compositionally biased region" description="Basic and acidic residues" evidence="1">
    <location>
        <begin position="13"/>
        <end position="25"/>
    </location>
</feature>
<accession>A0A9N7U0T0</accession>
<evidence type="ECO:0000256" key="1">
    <source>
        <dbReference type="SAM" id="MobiDB-lite"/>
    </source>
</evidence>
<organism evidence="2 3">
    <name type="scientific">Pleuronectes platessa</name>
    <name type="common">European plaice</name>
    <dbReference type="NCBI Taxonomy" id="8262"/>
    <lineage>
        <taxon>Eukaryota</taxon>
        <taxon>Metazoa</taxon>
        <taxon>Chordata</taxon>
        <taxon>Craniata</taxon>
        <taxon>Vertebrata</taxon>
        <taxon>Euteleostomi</taxon>
        <taxon>Actinopterygii</taxon>
        <taxon>Neopterygii</taxon>
        <taxon>Teleostei</taxon>
        <taxon>Neoteleostei</taxon>
        <taxon>Acanthomorphata</taxon>
        <taxon>Carangaria</taxon>
        <taxon>Pleuronectiformes</taxon>
        <taxon>Pleuronectoidei</taxon>
        <taxon>Pleuronectidae</taxon>
        <taxon>Pleuronectes</taxon>
    </lineage>
</organism>
<keyword evidence="3" id="KW-1185">Reference proteome</keyword>
<sequence>MVLQDQSKQHNVRVSDRKTKQETTHARPARGVVHHSCNVSIPHHFSASSSCGFLSWLSTEASLHFFQIITLSHIHLCSPSSSVFDLSCFPPFTILLCLPFVPTSSGTMRVQRLRISCSGGLWSVSPTEGSL</sequence>
<gene>
    <name evidence="2" type="ORF">PLEPLA_LOCUS10517</name>
</gene>